<evidence type="ECO:0000313" key="1">
    <source>
        <dbReference type="EMBL" id="GER92012.1"/>
    </source>
</evidence>
<gene>
    <name evidence="1" type="ORF">KDW_61740</name>
</gene>
<accession>A0A5J4KY67</accession>
<sequence>MRFLIGALPTSDFQNVVNEMCRVVKPGGWIELAEPGMIINAGIGLQTLWGWLIELGNRRNIDLSGKKRLDGFLREAGLVNISYKEVTFPLGDYAGKVGHLAGKNVLMLVEAVRAPIVALKIASASDYDMMLARAKAELFSQKGSCSAPMRIAIAQRKI</sequence>
<evidence type="ECO:0008006" key="3">
    <source>
        <dbReference type="Google" id="ProtNLM"/>
    </source>
</evidence>
<dbReference type="AlphaFoldDB" id="A0A5J4KY67"/>
<evidence type="ECO:0000313" key="2">
    <source>
        <dbReference type="Proteomes" id="UP000326912"/>
    </source>
</evidence>
<dbReference type="Proteomes" id="UP000326912">
    <property type="component" value="Unassembled WGS sequence"/>
</dbReference>
<keyword evidence="2" id="KW-1185">Reference proteome</keyword>
<reference evidence="1 2" key="1">
    <citation type="submission" date="2019-10" db="EMBL/GenBank/DDBJ databases">
        <title>Dictyobacter vulcani sp. nov., within the class Ktedonobacteria, isolated from soil of volcanic Mt. Zao.</title>
        <authorList>
            <person name="Zheng Y."/>
            <person name="Wang C.M."/>
            <person name="Sakai Y."/>
            <person name="Abe K."/>
            <person name="Yokota A."/>
            <person name="Yabe S."/>
        </authorList>
    </citation>
    <scope>NUCLEOTIDE SEQUENCE [LARGE SCALE GENOMIC DNA]</scope>
    <source>
        <strain evidence="1 2">W12</strain>
    </source>
</reference>
<proteinExistence type="predicted"/>
<dbReference type="SUPFAM" id="SSF53335">
    <property type="entry name" value="S-adenosyl-L-methionine-dependent methyltransferases"/>
    <property type="match status" value="1"/>
</dbReference>
<name>A0A5J4KY67_9CHLR</name>
<protein>
    <recommendedName>
        <fullName evidence="3">Methyltransferase type 11 domain-containing protein</fullName>
    </recommendedName>
</protein>
<dbReference type="EMBL" id="BKZW01000005">
    <property type="protein sequence ID" value="GER92012.1"/>
    <property type="molecule type" value="Genomic_DNA"/>
</dbReference>
<organism evidence="1 2">
    <name type="scientific">Dictyobacter vulcani</name>
    <dbReference type="NCBI Taxonomy" id="2607529"/>
    <lineage>
        <taxon>Bacteria</taxon>
        <taxon>Bacillati</taxon>
        <taxon>Chloroflexota</taxon>
        <taxon>Ktedonobacteria</taxon>
        <taxon>Ktedonobacterales</taxon>
        <taxon>Dictyobacteraceae</taxon>
        <taxon>Dictyobacter</taxon>
    </lineage>
</organism>
<dbReference type="InterPro" id="IPR029063">
    <property type="entry name" value="SAM-dependent_MTases_sf"/>
</dbReference>
<comment type="caution">
    <text evidence="1">The sequence shown here is derived from an EMBL/GenBank/DDBJ whole genome shotgun (WGS) entry which is preliminary data.</text>
</comment>
<dbReference type="Gene3D" id="3.40.50.150">
    <property type="entry name" value="Vaccinia Virus protein VP39"/>
    <property type="match status" value="1"/>
</dbReference>